<name>A0A931J7M0_9BURK</name>
<keyword evidence="3" id="KW-0479">Metal-binding</keyword>
<keyword evidence="7" id="KW-0812">Transmembrane</keyword>
<evidence type="ECO:0000256" key="1">
    <source>
        <dbReference type="ARBA" id="ARBA00022448"/>
    </source>
</evidence>
<dbReference type="PANTHER" id="PTHR30176:SF3">
    <property type="entry name" value="FERREDOXIN-TYPE PROTEIN NAPH"/>
    <property type="match status" value="1"/>
</dbReference>
<evidence type="ECO:0000256" key="4">
    <source>
        <dbReference type="ARBA" id="ARBA00022982"/>
    </source>
</evidence>
<proteinExistence type="predicted"/>
<feature type="transmembrane region" description="Helical" evidence="7">
    <location>
        <begin position="146"/>
        <end position="169"/>
    </location>
</feature>
<comment type="caution">
    <text evidence="9">The sequence shown here is derived from an EMBL/GenBank/DDBJ whole genome shotgun (WGS) entry which is preliminary data.</text>
</comment>
<dbReference type="SUPFAM" id="SSF54862">
    <property type="entry name" value="4Fe-4S ferredoxins"/>
    <property type="match status" value="1"/>
</dbReference>
<keyword evidence="2" id="KW-0004">4Fe-4S</keyword>
<gene>
    <name evidence="9" type="ORF">I7X39_22715</name>
</gene>
<evidence type="ECO:0000256" key="3">
    <source>
        <dbReference type="ARBA" id="ARBA00022723"/>
    </source>
</evidence>
<feature type="domain" description="4Fe-4S ferredoxin-type" evidence="8">
    <location>
        <begin position="86"/>
        <end position="127"/>
    </location>
</feature>
<evidence type="ECO:0000259" key="8">
    <source>
        <dbReference type="Pfam" id="PF12801"/>
    </source>
</evidence>
<evidence type="ECO:0000256" key="7">
    <source>
        <dbReference type="SAM" id="Phobius"/>
    </source>
</evidence>
<accession>A0A931J7M0</accession>
<keyword evidence="6" id="KW-0411">Iron-sulfur</keyword>
<evidence type="ECO:0000256" key="2">
    <source>
        <dbReference type="ARBA" id="ARBA00022485"/>
    </source>
</evidence>
<dbReference type="InterPro" id="IPR051684">
    <property type="entry name" value="Electron_Trans/Redox"/>
</dbReference>
<keyword evidence="7" id="KW-0472">Membrane</keyword>
<dbReference type="Pfam" id="PF12801">
    <property type="entry name" value="Fer4_5"/>
    <property type="match status" value="1"/>
</dbReference>
<feature type="transmembrane region" description="Helical" evidence="7">
    <location>
        <begin position="23"/>
        <end position="41"/>
    </location>
</feature>
<feature type="transmembrane region" description="Helical" evidence="7">
    <location>
        <begin position="189"/>
        <end position="206"/>
    </location>
</feature>
<evidence type="ECO:0000313" key="9">
    <source>
        <dbReference type="EMBL" id="MBH9579716.1"/>
    </source>
</evidence>
<feature type="transmembrane region" description="Helical" evidence="7">
    <location>
        <begin position="78"/>
        <end position="98"/>
    </location>
</feature>
<protein>
    <submittedName>
        <fullName evidence="9">4Fe-4S binding protein</fullName>
    </submittedName>
</protein>
<dbReference type="GO" id="GO:0046872">
    <property type="term" value="F:metal ion binding"/>
    <property type="evidence" value="ECO:0007669"/>
    <property type="project" value="UniProtKB-KW"/>
</dbReference>
<dbReference type="GO" id="GO:0051539">
    <property type="term" value="F:4 iron, 4 sulfur cluster binding"/>
    <property type="evidence" value="ECO:0007669"/>
    <property type="project" value="UniProtKB-KW"/>
</dbReference>
<sequence length="317" mass="35282">MPCSVAAEPSALHGKTLQRRRRALQIGFFALFLLAPALNLLRFDLHEAQLWFLGQRWTLGIDAFRAGQITANEVALSIFLRGILPAVALVVGFLYVAYRWGRLYCGWLCPHFSLVEGLNALLAKASGKLSLWDRERLPGAQPQKRWWPAFIATALLFGFVWAITLLTYLLPPAEIWGGLLTASLTPNQARFLFIAWGLISAELLFARHLFCRFGCAVGFFQSLAWMANPKALVVSFARPRAAECRGCEPQADACEHACPMRLRPRQIKRLMFSCVQCGQCLQACAGSHAGRGGNPNLVWTVGVDALRETLRQRKEGN</sequence>
<keyword evidence="10" id="KW-1185">Reference proteome</keyword>
<evidence type="ECO:0000256" key="5">
    <source>
        <dbReference type="ARBA" id="ARBA00023004"/>
    </source>
</evidence>
<dbReference type="AlphaFoldDB" id="A0A931J7M0"/>
<dbReference type="PANTHER" id="PTHR30176">
    <property type="entry name" value="FERREDOXIN-TYPE PROTEIN NAPH"/>
    <property type="match status" value="1"/>
</dbReference>
<dbReference type="EMBL" id="JAEDAK010000031">
    <property type="protein sequence ID" value="MBH9579716.1"/>
    <property type="molecule type" value="Genomic_DNA"/>
</dbReference>
<keyword evidence="7" id="KW-1133">Transmembrane helix</keyword>
<dbReference type="GO" id="GO:0005886">
    <property type="term" value="C:plasma membrane"/>
    <property type="evidence" value="ECO:0007669"/>
    <property type="project" value="TreeGrafter"/>
</dbReference>
<keyword evidence="5" id="KW-0408">Iron</keyword>
<keyword evidence="4" id="KW-0249">Electron transport</keyword>
<reference evidence="9" key="1">
    <citation type="submission" date="2020-12" db="EMBL/GenBank/DDBJ databases">
        <title>The genome sequence of Inhella sp. 1Y17.</title>
        <authorList>
            <person name="Liu Y."/>
        </authorList>
    </citation>
    <scope>NUCLEOTIDE SEQUENCE</scope>
    <source>
        <strain evidence="9">1Y17</strain>
    </source>
</reference>
<dbReference type="InterPro" id="IPR017896">
    <property type="entry name" value="4Fe4S_Fe-S-bd"/>
</dbReference>
<evidence type="ECO:0000313" key="10">
    <source>
        <dbReference type="Proteomes" id="UP000613266"/>
    </source>
</evidence>
<dbReference type="Proteomes" id="UP000613266">
    <property type="component" value="Unassembled WGS sequence"/>
</dbReference>
<keyword evidence="1" id="KW-0813">Transport</keyword>
<organism evidence="9 10">
    <name type="scientific">Inhella proteolytica</name>
    <dbReference type="NCBI Taxonomy" id="2795029"/>
    <lineage>
        <taxon>Bacteria</taxon>
        <taxon>Pseudomonadati</taxon>
        <taxon>Pseudomonadota</taxon>
        <taxon>Betaproteobacteria</taxon>
        <taxon>Burkholderiales</taxon>
        <taxon>Sphaerotilaceae</taxon>
        <taxon>Inhella</taxon>
    </lineage>
</organism>
<evidence type="ECO:0000256" key="6">
    <source>
        <dbReference type="ARBA" id="ARBA00023014"/>
    </source>
</evidence>